<proteinExistence type="predicted"/>
<evidence type="ECO:0000313" key="1">
    <source>
        <dbReference type="EMBL" id="GAH70744.1"/>
    </source>
</evidence>
<protein>
    <recommendedName>
        <fullName evidence="2">ArnR1-like winged helix-turn-helix domain-containing protein</fullName>
    </recommendedName>
</protein>
<dbReference type="EMBL" id="BARU01028448">
    <property type="protein sequence ID" value="GAH70744.1"/>
    <property type="molecule type" value="Genomic_DNA"/>
</dbReference>
<organism evidence="1">
    <name type="scientific">marine sediment metagenome</name>
    <dbReference type="NCBI Taxonomy" id="412755"/>
    <lineage>
        <taxon>unclassified sequences</taxon>
        <taxon>metagenomes</taxon>
        <taxon>ecological metagenomes</taxon>
    </lineage>
</organism>
<evidence type="ECO:0008006" key="2">
    <source>
        <dbReference type="Google" id="ProtNLM"/>
    </source>
</evidence>
<accession>X1IXC3</accession>
<feature type="non-terminal residue" evidence="1">
    <location>
        <position position="98"/>
    </location>
</feature>
<comment type="caution">
    <text evidence="1">The sequence shown here is derived from an EMBL/GenBank/DDBJ whole genome shotgun (WGS) entry which is preliminary data.</text>
</comment>
<dbReference type="SUPFAM" id="SSF46785">
    <property type="entry name" value="Winged helix' DNA-binding domain"/>
    <property type="match status" value="1"/>
</dbReference>
<dbReference type="AlphaFoldDB" id="X1IXC3"/>
<gene>
    <name evidence="1" type="ORF">S03H2_45403</name>
</gene>
<dbReference type="Gene3D" id="1.10.10.10">
    <property type="entry name" value="Winged helix-like DNA-binding domain superfamily/Winged helix DNA-binding domain"/>
    <property type="match status" value="1"/>
</dbReference>
<dbReference type="InterPro" id="IPR036390">
    <property type="entry name" value="WH_DNA-bd_sf"/>
</dbReference>
<dbReference type="InterPro" id="IPR036388">
    <property type="entry name" value="WH-like_DNA-bd_sf"/>
</dbReference>
<sequence>MEKYETQSEEVYEINGEVKTIFRVISNPDALKILLLAGEGIRNSTYAMEELGLSKKRYYTRIKALLNANLIKKKDDVYRQTALGRIMYDRFLPAMEKA</sequence>
<reference evidence="1" key="1">
    <citation type="journal article" date="2014" name="Front. Microbiol.">
        <title>High frequency of phylogenetically diverse reductive dehalogenase-homologous genes in deep subseafloor sedimentary metagenomes.</title>
        <authorList>
            <person name="Kawai M."/>
            <person name="Futagami T."/>
            <person name="Toyoda A."/>
            <person name="Takaki Y."/>
            <person name="Nishi S."/>
            <person name="Hori S."/>
            <person name="Arai W."/>
            <person name="Tsubouchi T."/>
            <person name="Morono Y."/>
            <person name="Uchiyama I."/>
            <person name="Ito T."/>
            <person name="Fujiyama A."/>
            <person name="Inagaki F."/>
            <person name="Takami H."/>
        </authorList>
    </citation>
    <scope>NUCLEOTIDE SEQUENCE</scope>
    <source>
        <strain evidence="1">Expedition CK06-06</strain>
    </source>
</reference>
<name>X1IXC3_9ZZZZ</name>